<proteinExistence type="predicted"/>
<keyword evidence="2 4" id="KW-0503">Monooxygenase</keyword>
<protein>
    <submittedName>
        <fullName evidence="4">FAD-dependent monooxygenase</fullName>
    </submittedName>
</protein>
<evidence type="ECO:0000256" key="2">
    <source>
        <dbReference type="ARBA" id="ARBA00023033"/>
    </source>
</evidence>
<reference evidence="4 5" key="1">
    <citation type="submission" date="2021-07" db="EMBL/GenBank/DDBJ databases">
        <title>Whole Genome Sequence of Nocardia Iowensis.</title>
        <authorList>
            <person name="Lamm A."/>
            <person name="Collins-Fairclough A.M."/>
            <person name="Bunk B."/>
            <person name="Sproer C."/>
        </authorList>
    </citation>
    <scope>NUCLEOTIDE SEQUENCE [LARGE SCALE GENOMIC DNA]</scope>
    <source>
        <strain evidence="4 5">NRRL 5646</strain>
    </source>
</reference>
<keyword evidence="1" id="KW-0560">Oxidoreductase</keyword>
<accession>A0ABX8RMF6</accession>
<organism evidence="4 5">
    <name type="scientific">Nocardia iowensis</name>
    <dbReference type="NCBI Taxonomy" id="204891"/>
    <lineage>
        <taxon>Bacteria</taxon>
        <taxon>Bacillati</taxon>
        <taxon>Actinomycetota</taxon>
        <taxon>Actinomycetes</taxon>
        <taxon>Mycobacteriales</taxon>
        <taxon>Nocardiaceae</taxon>
        <taxon>Nocardia</taxon>
    </lineage>
</organism>
<dbReference type="GO" id="GO:0004497">
    <property type="term" value="F:monooxygenase activity"/>
    <property type="evidence" value="ECO:0007669"/>
    <property type="project" value="UniProtKB-KW"/>
</dbReference>
<name>A0ABX8RMF6_NOCIO</name>
<feature type="domain" description="FAD-binding" evidence="3">
    <location>
        <begin position="6"/>
        <end position="327"/>
    </location>
</feature>
<evidence type="ECO:0000313" key="5">
    <source>
        <dbReference type="Proteomes" id="UP000694257"/>
    </source>
</evidence>
<dbReference type="PANTHER" id="PTHR13789">
    <property type="entry name" value="MONOOXYGENASE"/>
    <property type="match status" value="1"/>
</dbReference>
<dbReference type="PANTHER" id="PTHR13789:SF309">
    <property type="entry name" value="PUTATIVE (AFU_ORTHOLOGUE AFUA_6G14510)-RELATED"/>
    <property type="match status" value="1"/>
</dbReference>
<evidence type="ECO:0000313" key="4">
    <source>
        <dbReference type="EMBL" id="QXN90107.1"/>
    </source>
</evidence>
<evidence type="ECO:0000256" key="1">
    <source>
        <dbReference type="ARBA" id="ARBA00023002"/>
    </source>
</evidence>
<dbReference type="InterPro" id="IPR002938">
    <property type="entry name" value="FAD-bd"/>
</dbReference>
<dbReference type="Proteomes" id="UP000694257">
    <property type="component" value="Chromosome"/>
</dbReference>
<dbReference type="InterPro" id="IPR050493">
    <property type="entry name" value="FAD-dep_Monooxygenase_BioMet"/>
</dbReference>
<dbReference type="RefSeq" id="WP_218470979.1">
    <property type="nucleotide sequence ID" value="NZ_BAABJN010000006.1"/>
</dbReference>
<evidence type="ECO:0000259" key="3">
    <source>
        <dbReference type="Pfam" id="PF01494"/>
    </source>
</evidence>
<gene>
    <name evidence="4" type="ORF">KV110_32475</name>
</gene>
<sequence>MSNSLSVLVVGAGVAGIAAATALDRRGLSVDIVERRTQSPAGAGLFLPGNAVRALTELGLGAALDADAAPIRRQRLLDQRGRKLADIDMADLWQGVGQAVGITHDRLRSALVDNLGLSIQSGVTVRALTESESGVEVSFSDGSSGHYDVVVGADGVHSELRHIVNPDAEVRYAGQICWRFVTGNTAGIDSWTVWLGRGTTFLAVPVGKDRLYCYADLSRSEPAAAGTPLPNHFSHFDHQVRDLLAAPEAAEAYISVIEEVTDPTWRTHRVILIGDAAHASSPNMAQGVAMSVEDALMLAETLCGSGEVEQRLEQYRRRRLPRTQWVQARARRRDSTRGMAPAIRNMVLRLAASRIYARDYGLLRAQP</sequence>
<keyword evidence="5" id="KW-1185">Reference proteome</keyword>
<dbReference type="Pfam" id="PF01494">
    <property type="entry name" value="FAD_binding_3"/>
    <property type="match status" value="1"/>
</dbReference>
<dbReference type="EMBL" id="CP078145">
    <property type="protein sequence ID" value="QXN90107.1"/>
    <property type="molecule type" value="Genomic_DNA"/>
</dbReference>